<proteinExistence type="predicted"/>
<organism evidence="3 4">
    <name type="scientific">Mesorhizobium escarrei</name>
    <dbReference type="NCBI Taxonomy" id="666018"/>
    <lineage>
        <taxon>Bacteria</taxon>
        <taxon>Pseudomonadati</taxon>
        <taxon>Pseudomonadota</taxon>
        <taxon>Alphaproteobacteria</taxon>
        <taxon>Hyphomicrobiales</taxon>
        <taxon>Phyllobacteriaceae</taxon>
        <taxon>Mesorhizobium</taxon>
    </lineage>
</organism>
<feature type="signal peptide" evidence="1">
    <location>
        <begin position="1"/>
        <end position="26"/>
    </location>
</feature>
<feature type="chain" id="PRO_5045709020" evidence="1">
    <location>
        <begin position="27"/>
        <end position="312"/>
    </location>
</feature>
<dbReference type="CDD" id="cd13643">
    <property type="entry name" value="PBP2_BCP_2"/>
    <property type="match status" value="1"/>
</dbReference>
<feature type="domain" description="ABC-type glycine betaine transport system substrate-binding" evidence="2">
    <location>
        <begin position="36"/>
        <end position="298"/>
    </location>
</feature>
<dbReference type="Proteomes" id="UP001153050">
    <property type="component" value="Unassembled WGS sequence"/>
</dbReference>
<gene>
    <name evidence="3" type="ORF">MES5069_270086</name>
</gene>
<dbReference type="Pfam" id="PF04069">
    <property type="entry name" value="OpuAC"/>
    <property type="match status" value="1"/>
</dbReference>
<dbReference type="EMBL" id="CAKXZT010000121">
    <property type="protein sequence ID" value="CAH2400848.1"/>
    <property type="molecule type" value="Genomic_DNA"/>
</dbReference>
<evidence type="ECO:0000259" key="2">
    <source>
        <dbReference type="Pfam" id="PF04069"/>
    </source>
</evidence>
<dbReference type="SUPFAM" id="SSF53850">
    <property type="entry name" value="Periplasmic binding protein-like II"/>
    <property type="match status" value="1"/>
</dbReference>
<evidence type="ECO:0000313" key="4">
    <source>
        <dbReference type="Proteomes" id="UP001153050"/>
    </source>
</evidence>
<evidence type="ECO:0000313" key="3">
    <source>
        <dbReference type="EMBL" id="CAH2400848.1"/>
    </source>
</evidence>
<sequence>MLTNIKIALWAVPISLGLAASSSAIAKPLGDTNTAIKIAINEWTGQNLTAHIAGKLLEKLGYKVEYVTAGTLPQFTGIASGNLSLSPEVWPSNLGDVYPKAKAEGKLEEIGELGLQTRDGWIYTVDTKAVCPGLPDWTALKNPACVQALATPETFPNGRLLDYPADWGSASGPELKNADIPFTTVPAGSEGALIAELQAATAAHKPLLMRFWAPHWVLTEVPVEWLEMPPCDESNLAECIVAPPVIKVVWSGFAEKWPAGYALMKSLQVHADDQQKMIYAVDKQGRSLDVAVDEWMDQHQSDWQGWFKAAQN</sequence>
<evidence type="ECO:0000256" key="1">
    <source>
        <dbReference type="SAM" id="SignalP"/>
    </source>
</evidence>
<reference evidence="3 4" key="1">
    <citation type="submission" date="2022-03" db="EMBL/GenBank/DDBJ databases">
        <authorList>
            <person name="Brunel B."/>
        </authorList>
    </citation>
    <scope>NUCLEOTIDE SEQUENCE [LARGE SCALE GENOMIC DNA]</scope>
    <source>
        <strain evidence="3">STM5069sample</strain>
    </source>
</reference>
<comment type="caution">
    <text evidence="3">The sequence shown here is derived from an EMBL/GenBank/DDBJ whole genome shotgun (WGS) entry which is preliminary data.</text>
</comment>
<name>A0ABN8JTJ5_9HYPH</name>
<keyword evidence="1" id="KW-0732">Signal</keyword>
<keyword evidence="4" id="KW-1185">Reference proteome</keyword>
<dbReference type="Gene3D" id="3.40.190.10">
    <property type="entry name" value="Periplasmic binding protein-like II"/>
    <property type="match status" value="1"/>
</dbReference>
<accession>A0ABN8JTJ5</accession>
<dbReference type="Gene3D" id="3.40.190.100">
    <property type="entry name" value="Glycine betaine-binding periplasmic protein, domain 2"/>
    <property type="match status" value="1"/>
</dbReference>
<dbReference type="InterPro" id="IPR007210">
    <property type="entry name" value="ABC_Gly_betaine_transp_sub-bd"/>
</dbReference>
<protein>
    <submittedName>
        <fullName evidence="3">L-proline glycine betaine binding ABC transporter protein ProX (TC 3.A.1.12.1)</fullName>
    </submittedName>
</protein>